<dbReference type="Proteomes" id="UP001431429">
    <property type="component" value="Unassembled WGS sequence"/>
</dbReference>
<name>A0ABT0UJU0_9ACTN</name>
<comment type="caution">
    <text evidence="3">The sequence shown here is derived from an EMBL/GenBank/DDBJ whole genome shotgun (WGS) entry which is preliminary data.</text>
</comment>
<reference evidence="3" key="1">
    <citation type="submission" date="2022-06" db="EMBL/GenBank/DDBJ databases">
        <title>Genome public.</title>
        <authorList>
            <person name="Sun Q."/>
        </authorList>
    </citation>
    <scope>NUCLEOTIDE SEQUENCE</scope>
    <source>
        <strain evidence="3">CWNU-1</strain>
    </source>
</reference>
<evidence type="ECO:0000313" key="3">
    <source>
        <dbReference type="EMBL" id="MCM2388269.1"/>
    </source>
</evidence>
<sequence length="147" mass="15607">MKRAITTLAATLLAIGGAAMNATPAAAATPTCNTVKAAQGYNGFLIRVPAYSATGSITCALEQGNSGAAVLELQRALNKCFYNAYGSSKTYWPLAEDGDFGPNTKKALTEAQDYHTDVPADIDGMYGPITRNMLLWRSATHSGCWFF</sequence>
<evidence type="ECO:0000256" key="1">
    <source>
        <dbReference type="SAM" id="SignalP"/>
    </source>
</evidence>
<keyword evidence="1" id="KW-0732">Signal</keyword>
<dbReference type="InterPro" id="IPR002477">
    <property type="entry name" value="Peptidoglycan-bd-like"/>
</dbReference>
<dbReference type="Pfam" id="PF01471">
    <property type="entry name" value="PG_binding_1"/>
    <property type="match status" value="1"/>
</dbReference>
<protein>
    <submittedName>
        <fullName evidence="3">Peptidoglycan-binding protein</fullName>
    </submittedName>
</protein>
<keyword evidence="4" id="KW-1185">Reference proteome</keyword>
<proteinExistence type="predicted"/>
<dbReference type="Gene3D" id="1.10.101.10">
    <property type="entry name" value="PGBD-like superfamily/PGBD"/>
    <property type="match status" value="1"/>
</dbReference>
<accession>A0ABT0UJU0</accession>
<dbReference type="InterPro" id="IPR036365">
    <property type="entry name" value="PGBD-like_sf"/>
</dbReference>
<gene>
    <name evidence="3" type="ORF">NBG84_08130</name>
</gene>
<organism evidence="3 4">
    <name type="scientific">Streptomyces albipurpureus</name>
    <dbReference type="NCBI Taxonomy" id="2897419"/>
    <lineage>
        <taxon>Bacteria</taxon>
        <taxon>Bacillati</taxon>
        <taxon>Actinomycetota</taxon>
        <taxon>Actinomycetes</taxon>
        <taxon>Kitasatosporales</taxon>
        <taxon>Streptomycetaceae</taxon>
        <taxon>Streptomyces</taxon>
    </lineage>
</organism>
<dbReference type="RefSeq" id="WP_250918613.1">
    <property type="nucleotide sequence ID" value="NZ_JAMQAW010000007.1"/>
</dbReference>
<evidence type="ECO:0000259" key="2">
    <source>
        <dbReference type="Pfam" id="PF01471"/>
    </source>
</evidence>
<feature type="chain" id="PRO_5047332337" evidence="1">
    <location>
        <begin position="28"/>
        <end position="147"/>
    </location>
</feature>
<dbReference type="SUPFAM" id="SSF47090">
    <property type="entry name" value="PGBD-like"/>
    <property type="match status" value="1"/>
</dbReference>
<evidence type="ECO:0000313" key="4">
    <source>
        <dbReference type="Proteomes" id="UP001431429"/>
    </source>
</evidence>
<feature type="signal peptide" evidence="1">
    <location>
        <begin position="1"/>
        <end position="27"/>
    </location>
</feature>
<feature type="domain" description="Peptidoglycan binding-like" evidence="2">
    <location>
        <begin position="66"/>
        <end position="134"/>
    </location>
</feature>
<dbReference type="InterPro" id="IPR036366">
    <property type="entry name" value="PGBDSf"/>
</dbReference>
<dbReference type="EMBL" id="JAMQAW010000007">
    <property type="protein sequence ID" value="MCM2388269.1"/>
    <property type="molecule type" value="Genomic_DNA"/>
</dbReference>